<dbReference type="Proteomes" id="UP001164506">
    <property type="component" value="Chromosome"/>
</dbReference>
<evidence type="ECO:0000313" key="3">
    <source>
        <dbReference type="Proteomes" id="UP001164506"/>
    </source>
</evidence>
<keyword evidence="1" id="KW-0812">Transmembrane</keyword>
<protein>
    <submittedName>
        <fullName evidence="2">Uncharacterized protein</fullName>
    </submittedName>
</protein>
<sequence>MKAERRGGTAPWAKVLGAVLLVPVVALVALIALSRVRESGREHDAFEATRADATRFADTLVATKGVTPSDQDVRDALDGFAGHGPRLGLLVGVRPAEHGTRVFVHFSRPYERGMSLFGPSDAMAVRCFTIELPETTRDRPRVTAHGPDVSCTTLAASTPN</sequence>
<keyword evidence="1" id="KW-0472">Membrane</keyword>
<dbReference type="GeneID" id="95602596"/>
<evidence type="ECO:0000256" key="1">
    <source>
        <dbReference type="SAM" id="Phobius"/>
    </source>
</evidence>
<name>A0ABY6R0S7_9ACTN</name>
<keyword evidence="3" id="KW-1185">Reference proteome</keyword>
<keyword evidence="1" id="KW-1133">Transmembrane helix</keyword>
<proteinExistence type="predicted"/>
<dbReference type="RefSeq" id="WP_267259387.1">
    <property type="nucleotide sequence ID" value="NZ_CP084204.1"/>
</dbReference>
<gene>
    <name evidence="2" type="ORF">LDH80_24145</name>
</gene>
<accession>A0ABY6R0S7</accession>
<dbReference type="EMBL" id="CP084204">
    <property type="protein sequence ID" value="UZX23618.1"/>
    <property type="molecule type" value="Genomic_DNA"/>
</dbReference>
<reference evidence="2" key="1">
    <citation type="submission" date="2021-09" db="EMBL/GenBank/DDBJ databases">
        <title>Complete genome sequence and metabolic characterization of Streptomyces tanashiensis DSM 731 the producer of antibacterial Kalafungin and diverse secondary metabolites.</title>
        <authorList>
            <person name="Abbasi M.N."/>
            <person name="Anwar M.N."/>
            <person name="Alam K."/>
            <person name="Shoaib M."/>
            <person name="Lin Z."/>
            <person name="Hayat M."/>
            <person name="Ali M.I."/>
            <person name="Malik H.M.T."/>
            <person name="Ahmed I."/>
            <person name="Li A."/>
            <person name="Hailong Wang H."/>
            <person name="Zhang Y."/>
        </authorList>
    </citation>
    <scope>NUCLEOTIDE SEQUENCE</scope>
    <source>
        <strain evidence="2">Kala</strain>
    </source>
</reference>
<evidence type="ECO:0000313" key="2">
    <source>
        <dbReference type="EMBL" id="UZX23618.1"/>
    </source>
</evidence>
<feature type="transmembrane region" description="Helical" evidence="1">
    <location>
        <begin position="12"/>
        <end position="33"/>
    </location>
</feature>
<organism evidence="2 3">
    <name type="scientific">Streptomyces tanashiensis</name>
    <dbReference type="NCBI Taxonomy" id="67367"/>
    <lineage>
        <taxon>Bacteria</taxon>
        <taxon>Bacillati</taxon>
        <taxon>Actinomycetota</taxon>
        <taxon>Actinomycetes</taxon>
        <taxon>Kitasatosporales</taxon>
        <taxon>Streptomycetaceae</taxon>
        <taxon>Streptomyces</taxon>
    </lineage>
</organism>